<feature type="non-terminal residue" evidence="2">
    <location>
        <position position="144"/>
    </location>
</feature>
<reference evidence="2" key="1">
    <citation type="submission" date="2020-02" db="EMBL/GenBank/DDBJ databases">
        <authorList>
            <person name="Meier V. D."/>
        </authorList>
    </citation>
    <scope>NUCLEOTIDE SEQUENCE</scope>
    <source>
        <strain evidence="2">AVDCRST_MAG05</strain>
    </source>
</reference>
<organism evidence="2">
    <name type="scientific">uncultured Rubrobacteraceae bacterium</name>
    <dbReference type="NCBI Taxonomy" id="349277"/>
    <lineage>
        <taxon>Bacteria</taxon>
        <taxon>Bacillati</taxon>
        <taxon>Actinomycetota</taxon>
        <taxon>Rubrobacteria</taxon>
        <taxon>Rubrobacterales</taxon>
        <taxon>Rubrobacteraceae</taxon>
        <taxon>environmental samples</taxon>
    </lineage>
</organism>
<accession>A0A6J4RXD6</accession>
<proteinExistence type="predicted"/>
<feature type="compositionally biased region" description="Basic residues" evidence="1">
    <location>
        <begin position="56"/>
        <end position="76"/>
    </location>
</feature>
<name>A0A6J4RXD6_9ACTN</name>
<feature type="region of interest" description="Disordered" evidence="1">
    <location>
        <begin position="18"/>
        <end position="114"/>
    </location>
</feature>
<dbReference type="AlphaFoldDB" id="A0A6J4RXD6"/>
<gene>
    <name evidence="2" type="ORF">AVDCRST_MAG05-1182</name>
</gene>
<sequence length="144" mass="15691">EVRIWGRVRGLRGFRRGTASLRGRRDPPLARVGQLPPRPGTHPPVAHGAGGDGGRRRGARDRRGRRVRPGLLRRRLPGPPRPAGGGRGVAPRGRRAGPRRGGVREGWGRAHGPYSLRREPGLLQVVQTQGAGRVQVVRRPRDGL</sequence>
<evidence type="ECO:0000256" key="1">
    <source>
        <dbReference type="SAM" id="MobiDB-lite"/>
    </source>
</evidence>
<protein>
    <submittedName>
        <fullName evidence="2">Uncharacterized protein</fullName>
    </submittedName>
</protein>
<evidence type="ECO:0000313" key="2">
    <source>
        <dbReference type="EMBL" id="CAA9479464.1"/>
    </source>
</evidence>
<dbReference type="EMBL" id="CADCVM010000133">
    <property type="protein sequence ID" value="CAA9479464.1"/>
    <property type="molecule type" value="Genomic_DNA"/>
</dbReference>
<feature type="non-terminal residue" evidence="2">
    <location>
        <position position="1"/>
    </location>
</feature>